<keyword evidence="1" id="KW-0812">Transmembrane</keyword>
<feature type="domain" description="DUF58" evidence="2">
    <location>
        <begin position="194"/>
        <end position="308"/>
    </location>
</feature>
<keyword evidence="1" id="KW-0472">Membrane</keyword>
<evidence type="ECO:0000256" key="1">
    <source>
        <dbReference type="SAM" id="Phobius"/>
    </source>
</evidence>
<dbReference type="PANTHER" id="PTHR34351">
    <property type="entry name" value="SLR1927 PROTEIN-RELATED"/>
    <property type="match status" value="1"/>
</dbReference>
<proteinExistence type="predicted"/>
<dbReference type="Pfam" id="PF01882">
    <property type="entry name" value="DUF58"/>
    <property type="match status" value="1"/>
</dbReference>
<accession>A0A4R1BT80</accession>
<reference evidence="3 4" key="1">
    <citation type="submission" date="2019-03" db="EMBL/GenBank/DDBJ databases">
        <title>Whole genome sequence of a novel Rubrobacter taiwanensis strain, isolated from Yellowstone National Park.</title>
        <authorList>
            <person name="Freed S."/>
            <person name="Ramaley R.F."/>
            <person name="Kyndt J.A."/>
        </authorList>
    </citation>
    <scope>NUCLEOTIDE SEQUENCE [LARGE SCALE GENOMIC DNA]</scope>
    <source>
        <strain evidence="3 4">Yellowstone</strain>
    </source>
</reference>
<dbReference type="AlphaFoldDB" id="A0A4R1BT80"/>
<dbReference type="OrthoDB" id="9812729at2"/>
<gene>
    <name evidence="3" type="ORF">E0L93_01115</name>
</gene>
<sequence length="406" mass="44431">MRAFRLTGRGWQILVVGGLTYGGARLFGTTQLYQLSFALLALLAAAFVLALLGGREIRLLRRGSGTRLMAGRESRIEIVVENGSRSPSPPLEITDRLPRRETFRVSRIEGRDRASISLPVRFERRGVYELGPAALHLTDPFRLVRMTRRLAGGSEVVVYPEVFELADFPLGSRRAEGSGARSRAVQRGDEFHGLREYRRGDDPRHIHWKSVARTGELMVKEFAASVPRSYTVALDMARRTRGGSGREVEDAVSAAASVLGYLNENRLEFRLLASDAAASSTGFGEGYREAMELLARIRADGRERLTDLLNSRGERLGDGVVLVTRETGGPLVEAAHSLLRRGLTVSVVAVAAHTYRAMRAPDARMREAGFIATLGRLVQLGIPVRVIRRAEGVESGLNGTAMKGAG</sequence>
<name>A0A4R1BT80_9ACTN</name>
<comment type="caution">
    <text evidence="3">The sequence shown here is derived from an EMBL/GenBank/DDBJ whole genome shotgun (WGS) entry which is preliminary data.</text>
</comment>
<keyword evidence="1" id="KW-1133">Transmembrane helix</keyword>
<dbReference type="EMBL" id="SKBU01000003">
    <property type="protein sequence ID" value="TCJ20455.1"/>
    <property type="molecule type" value="Genomic_DNA"/>
</dbReference>
<evidence type="ECO:0000313" key="3">
    <source>
        <dbReference type="EMBL" id="TCJ20455.1"/>
    </source>
</evidence>
<dbReference type="InterPro" id="IPR002881">
    <property type="entry name" value="DUF58"/>
</dbReference>
<dbReference type="Proteomes" id="UP000295244">
    <property type="component" value="Unassembled WGS sequence"/>
</dbReference>
<evidence type="ECO:0000259" key="2">
    <source>
        <dbReference type="Pfam" id="PF01882"/>
    </source>
</evidence>
<organism evidence="3 4">
    <name type="scientific">Rubrobacter taiwanensis</name>
    <dbReference type="NCBI Taxonomy" id="185139"/>
    <lineage>
        <taxon>Bacteria</taxon>
        <taxon>Bacillati</taxon>
        <taxon>Actinomycetota</taxon>
        <taxon>Rubrobacteria</taxon>
        <taxon>Rubrobacterales</taxon>
        <taxon>Rubrobacteraceae</taxon>
        <taxon>Rubrobacter</taxon>
    </lineage>
</organism>
<protein>
    <submittedName>
        <fullName evidence="3">DUF58 domain-containing protein</fullName>
    </submittedName>
</protein>
<feature type="transmembrane region" description="Helical" evidence="1">
    <location>
        <begin position="32"/>
        <end position="52"/>
    </location>
</feature>
<evidence type="ECO:0000313" key="4">
    <source>
        <dbReference type="Proteomes" id="UP000295244"/>
    </source>
</evidence>
<keyword evidence="4" id="KW-1185">Reference proteome</keyword>
<dbReference type="RefSeq" id="WP_132687381.1">
    <property type="nucleotide sequence ID" value="NZ_SKBU01000003.1"/>
</dbReference>
<dbReference type="PANTHER" id="PTHR34351:SF1">
    <property type="entry name" value="SLR1927 PROTEIN"/>
    <property type="match status" value="1"/>
</dbReference>